<dbReference type="PROSITE" id="PS50011">
    <property type="entry name" value="PROTEIN_KINASE_DOM"/>
    <property type="match status" value="1"/>
</dbReference>
<dbReference type="AlphaFoldDB" id="A0A841B9R8"/>
<feature type="repeat" description="TPR" evidence="7">
    <location>
        <begin position="856"/>
        <end position="889"/>
    </location>
</feature>
<feature type="compositionally biased region" description="Basic and acidic residues" evidence="9">
    <location>
        <begin position="940"/>
        <end position="958"/>
    </location>
</feature>
<protein>
    <recommendedName>
        <fullName evidence="1">non-specific serine/threonine protein kinase</fullName>
        <ecNumber evidence="1">2.7.11.1</ecNumber>
    </recommendedName>
</protein>
<dbReference type="Gene3D" id="3.40.50.300">
    <property type="entry name" value="P-loop containing nucleotide triphosphate hydrolases"/>
    <property type="match status" value="1"/>
</dbReference>
<feature type="region of interest" description="Disordered" evidence="9">
    <location>
        <begin position="928"/>
        <end position="958"/>
    </location>
</feature>
<organism evidence="11 12">
    <name type="scientific">Amycolatopsis umgeniensis</name>
    <dbReference type="NCBI Taxonomy" id="336628"/>
    <lineage>
        <taxon>Bacteria</taxon>
        <taxon>Bacillati</taxon>
        <taxon>Actinomycetota</taxon>
        <taxon>Actinomycetes</taxon>
        <taxon>Pseudonocardiales</taxon>
        <taxon>Pseudonocardiaceae</taxon>
        <taxon>Amycolatopsis</taxon>
    </lineage>
</organism>
<feature type="binding site" evidence="8">
    <location>
        <position position="39"/>
    </location>
    <ligand>
        <name>ATP</name>
        <dbReference type="ChEBI" id="CHEBI:30616"/>
    </ligand>
</feature>
<dbReference type="Gene3D" id="1.25.40.10">
    <property type="entry name" value="Tetratricopeptide repeat domain"/>
    <property type="match status" value="1"/>
</dbReference>
<dbReference type="PANTHER" id="PTHR43289:SF6">
    <property type="entry name" value="SERINE_THREONINE-PROTEIN KINASE NEKL-3"/>
    <property type="match status" value="1"/>
</dbReference>
<evidence type="ECO:0000256" key="4">
    <source>
        <dbReference type="ARBA" id="ARBA00022741"/>
    </source>
</evidence>
<dbReference type="InterPro" id="IPR000719">
    <property type="entry name" value="Prot_kinase_dom"/>
</dbReference>
<evidence type="ECO:0000313" key="11">
    <source>
        <dbReference type="EMBL" id="MBB5857629.1"/>
    </source>
</evidence>
<dbReference type="PROSITE" id="PS00108">
    <property type="entry name" value="PROTEIN_KINASE_ST"/>
    <property type="match status" value="1"/>
</dbReference>
<comment type="caution">
    <text evidence="11">The sequence shown here is derived from an EMBL/GenBank/DDBJ whole genome shotgun (WGS) entry which is preliminary data.</text>
</comment>
<evidence type="ECO:0000313" key="12">
    <source>
        <dbReference type="Proteomes" id="UP000580861"/>
    </source>
</evidence>
<dbReference type="Gene3D" id="3.30.200.20">
    <property type="entry name" value="Phosphorylase Kinase, domain 1"/>
    <property type="match status" value="1"/>
</dbReference>
<dbReference type="GO" id="GO:0004674">
    <property type="term" value="F:protein serine/threonine kinase activity"/>
    <property type="evidence" value="ECO:0007669"/>
    <property type="project" value="UniProtKB-KW"/>
</dbReference>
<keyword evidence="5" id="KW-0418">Kinase</keyword>
<keyword evidence="6 8" id="KW-0067">ATP-binding</keyword>
<dbReference type="InterPro" id="IPR017441">
    <property type="entry name" value="Protein_kinase_ATP_BS"/>
</dbReference>
<evidence type="ECO:0000259" key="10">
    <source>
        <dbReference type="PROSITE" id="PS50011"/>
    </source>
</evidence>
<name>A0A841B9R8_9PSEU</name>
<evidence type="ECO:0000256" key="2">
    <source>
        <dbReference type="ARBA" id="ARBA00022527"/>
    </source>
</evidence>
<gene>
    <name evidence="11" type="ORF">HDA45_007716</name>
</gene>
<evidence type="ECO:0000256" key="8">
    <source>
        <dbReference type="PROSITE-ProRule" id="PRU10141"/>
    </source>
</evidence>
<dbReference type="EC" id="2.7.11.1" evidence="1"/>
<dbReference type="SUPFAM" id="SSF48452">
    <property type="entry name" value="TPR-like"/>
    <property type="match status" value="1"/>
</dbReference>
<keyword evidence="3" id="KW-0808">Transferase</keyword>
<dbReference type="InterPro" id="IPR008271">
    <property type="entry name" value="Ser/Thr_kinase_AS"/>
</dbReference>
<dbReference type="PROSITE" id="PS00107">
    <property type="entry name" value="PROTEIN_KINASE_ATP"/>
    <property type="match status" value="1"/>
</dbReference>
<dbReference type="PROSITE" id="PS50005">
    <property type="entry name" value="TPR"/>
    <property type="match status" value="1"/>
</dbReference>
<proteinExistence type="predicted"/>
<feature type="domain" description="Protein kinase" evidence="10">
    <location>
        <begin position="10"/>
        <end position="259"/>
    </location>
</feature>
<sequence>MGDRLIAGRYRLDERIGAGGMGVVWRATDQDLGRVVALKRSQAGDTGQIRREARIGAGLHHPNVITVFDAVIDGDERWLVMEYLPSRSLADIVDTDGPLPPGQVAKIGAQLGVALAAMHDKGMVHCDLKPGNVLVAEDGTAKLADLGIAQWAEVTRTGGDLDGGTPGYLAPEMAKGEHAGAAADVFSLGATLFAAVEGVSVWGDATSGPFVQRKRAMAYTLEPMRQAGPLAPALTELLRRKPAGRPSAFRAAELLAEFSDGVVTFRPVPDGAVLDRIVDPAHPNAARSDLTLIPRQLPAAPALFVGRNDELRHLDAAMNDTDGSTAPAVCAIGGAGGIGKTWLALHWSHRHLDRFPDGQLFVDLRGFGPDGEPMNPAVAVRGFLDALGIDPSRIPVDLHAQAALYRSLLAGKRILVVLDNAVDTSQVTPLLPGSDSCSVVVTSRNRLSGLIISHGARPLPLDVLTHAEARAVLTERLGSTRVEDEASAADELSRLCGSFPLALSIVAAHALSGRSLASLATDLRDLGLDALNDDDVTASVPTVLSWSLSSLTAEQRTVFALLGIAPGPDIGLPAIGSLTGLPLPRVRTALHTLENASLVRADARGRYSIHDLLREYAATMAHRDIPESTRTTALRRVADFYLHTAHSGELMLYSSLRPLGMEPPAQGFHPRILDNKSAATVWFDAEHASLLATQLLAAQQGWHHCAWNFAWSLKTFHRRRGHVHDELAVWRTAAASSRHIDDPVYLAGAHRALAQACVRAGHHTDALRHMHQALTITGSTTPEPFNASSYSLEQALNIADTALSFYRTQQDPLGEADSLAAAGWLAAKLGDYDRARDHCESALALFRRHHDRVGEGQTLDSLGYLAHHVGRHDQAISYYQQALALRREIGDLYGEAVTLNHFAELHTDVGRHEHARAIERRAHKLYEQQERRQSAQRVQRQLDELVPLDKTRSTESTE</sequence>
<evidence type="ECO:0000256" key="9">
    <source>
        <dbReference type="SAM" id="MobiDB-lite"/>
    </source>
</evidence>
<dbReference type="Pfam" id="PF00069">
    <property type="entry name" value="Pkinase"/>
    <property type="match status" value="1"/>
</dbReference>
<dbReference type="InterPro" id="IPR011009">
    <property type="entry name" value="Kinase-like_dom_sf"/>
</dbReference>
<dbReference type="Proteomes" id="UP000580861">
    <property type="component" value="Unassembled WGS sequence"/>
</dbReference>
<keyword evidence="7" id="KW-0802">TPR repeat</keyword>
<reference evidence="11 12" key="1">
    <citation type="submission" date="2020-08" db="EMBL/GenBank/DDBJ databases">
        <title>Sequencing the genomes of 1000 actinobacteria strains.</title>
        <authorList>
            <person name="Klenk H.-P."/>
        </authorList>
    </citation>
    <scope>NUCLEOTIDE SEQUENCE [LARGE SCALE GENOMIC DNA]</scope>
    <source>
        <strain evidence="11 12">DSM 45272</strain>
    </source>
</reference>
<evidence type="ECO:0000256" key="1">
    <source>
        <dbReference type="ARBA" id="ARBA00012513"/>
    </source>
</evidence>
<dbReference type="GO" id="GO:0005524">
    <property type="term" value="F:ATP binding"/>
    <property type="evidence" value="ECO:0007669"/>
    <property type="project" value="UniProtKB-UniRule"/>
</dbReference>
<dbReference type="SMART" id="SM00028">
    <property type="entry name" value="TPR"/>
    <property type="match status" value="4"/>
</dbReference>
<dbReference type="SMART" id="SM00220">
    <property type="entry name" value="S_TKc"/>
    <property type="match status" value="1"/>
</dbReference>
<keyword evidence="12" id="KW-1185">Reference proteome</keyword>
<dbReference type="PRINTS" id="PR00364">
    <property type="entry name" value="DISEASERSIST"/>
</dbReference>
<keyword evidence="4 8" id="KW-0547">Nucleotide-binding</keyword>
<dbReference type="EMBL" id="JACHMX010000001">
    <property type="protein sequence ID" value="MBB5857629.1"/>
    <property type="molecule type" value="Genomic_DNA"/>
</dbReference>
<dbReference type="CDD" id="cd14014">
    <property type="entry name" value="STKc_PknB_like"/>
    <property type="match status" value="1"/>
</dbReference>
<accession>A0A841B9R8</accession>
<dbReference type="RefSeq" id="WP_184903894.1">
    <property type="nucleotide sequence ID" value="NZ_JACHMX010000001.1"/>
</dbReference>
<dbReference type="InterPro" id="IPR027417">
    <property type="entry name" value="P-loop_NTPase"/>
</dbReference>
<dbReference type="PANTHER" id="PTHR43289">
    <property type="entry name" value="MITOGEN-ACTIVATED PROTEIN KINASE KINASE KINASE 20-RELATED"/>
    <property type="match status" value="1"/>
</dbReference>
<dbReference type="SUPFAM" id="SSF56112">
    <property type="entry name" value="Protein kinase-like (PK-like)"/>
    <property type="match status" value="1"/>
</dbReference>
<keyword evidence="2" id="KW-0723">Serine/threonine-protein kinase</keyword>
<evidence type="ECO:0000256" key="7">
    <source>
        <dbReference type="PROSITE-ProRule" id="PRU00339"/>
    </source>
</evidence>
<dbReference type="InterPro" id="IPR011990">
    <property type="entry name" value="TPR-like_helical_dom_sf"/>
</dbReference>
<evidence type="ECO:0000256" key="5">
    <source>
        <dbReference type="ARBA" id="ARBA00022777"/>
    </source>
</evidence>
<dbReference type="Gene3D" id="1.10.510.10">
    <property type="entry name" value="Transferase(Phosphotransferase) domain 1"/>
    <property type="match status" value="1"/>
</dbReference>
<dbReference type="Pfam" id="PF13424">
    <property type="entry name" value="TPR_12"/>
    <property type="match status" value="1"/>
</dbReference>
<dbReference type="SUPFAM" id="SSF52540">
    <property type="entry name" value="P-loop containing nucleoside triphosphate hydrolases"/>
    <property type="match status" value="1"/>
</dbReference>
<evidence type="ECO:0000256" key="6">
    <source>
        <dbReference type="ARBA" id="ARBA00022840"/>
    </source>
</evidence>
<dbReference type="GO" id="GO:0043531">
    <property type="term" value="F:ADP binding"/>
    <property type="evidence" value="ECO:0007669"/>
    <property type="project" value="InterPro"/>
</dbReference>
<evidence type="ECO:0000256" key="3">
    <source>
        <dbReference type="ARBA" id="ARBA00022679"/>
    </source>
</evidence>
<dbReference type="InterPro" id="IPR019734">
    <property type="entry name" value="TPR_rpt"/>
</dbReference>